<dbReference type="Pfam" id="PF07716">
    <property type="entry name" value="bZIP_2"/>
    <property type="match status" value="1"/>
</dbReference>
<evidence type="ECO:0000259" key="7">
    <source>
        <dbReference type="PROSITE" id="PS50217"/>
    </source>
</evidence>
<feature type="region of interest" description="Disordered" evidence="6">
    <location>
        <begin position="188"/>
        <end position="221"/>
    </location>
</feature>
<dbReference type="HOGENOM" id="CLU_1199677_0_0_1"/>
<dbReference type="PANTHER" id="PTHR13044">
    <property type="entry name" value="ACTIVATING TRANSCRIPTION FACTOR ATF 4/5"/>
    <property type="match status" value="1"/>
</dbReference>
<reference evidence="8 9" key="1">
    <citation type="submission" date="2015-01" db="EMBL/GenBank/DDBJ databases">
        <title>The Genome Sequence of Cladophialophora immunda CBS83496.</title>
        <authorList>
            <consortium name="The Broad Institute Genomics Platform"/>
            <person name="Cuomo C."/>
            <person name="de Hoog S."/>
            <person name="Gorbushina A."/>
            <person name="Stielow B."/>
            <person name="Teixiera M."/>
            <person name="Abouelleil A."/>
            <person name="Chapman S.B."/>
            <person name="Priest M."/>
            <person name="Young S.K."/>
            <person name="Wortman J."/>
            <person name="Nusbaum C."/>
            <person name="Birren B."/>
        </authorList>
    </citation>
    <scope>NUCLEOTIDE SEQUENCE [LARGE SCALE GENOMIC DNA]</scope>
    <source>
        <strain evidence="8 9">CBS 83496</strain>
    </source>
</reference>
<dbReference type="SUPFAM" id="SSF57959">
    <property type="entry name" value="Leucine zipper domain"/>
    <property type="match status" value="1"/>
</dbReference>
<protein>
    <recommendedName>
        <fullName evidence="7">BZIP domain-containing protein</fullName>
    </recommendedName>
</protein>
<keyword evidence="4" id="KW-0804">Transcription</keyword>
<dbReference type="OrthoDB" id="1939598at2759"/>
<dbReference type="EMBL" id="KN847044">
    <property type="protein sequence ID" value="KIW25978.1"/>
    <property type="molecule type" value="Genomic_DNA"/>
</dbReference>
<dbReference type="PROSITE" id="PS00036">
    <property type="entry name" value="BZIP_BASIC"/>
    <property type="match status" value="1"/>
</dbReference>
<dbReference type="GO" id="GO:0000977">
    <property type="term" value="F:RNA polymerase II transcription regulatory region sequence-specific DNA binding"/>
    <property type="evidence" value="ECO:0007669"/>
    <property type="project" value="TreeGrafter"/>
</dbReference>
<feature type="domain" description="BZIP" evidence="7">
    <location>
        <begin position="126"/>
        <end position="186"/>
    </location>
</feature>
<keyword evidence="5" id="KW-0539">Nucleus</keyword>
<dbReference type="RefSeq" id="XP_016246194.1">
    <property type="nucleotide sequence ID" value="XM_016396338.1"/>
</dbReference>
<dbReference type="CDD" id="cd14705">
    <property type="entry name" value="bZIP_Zip1"/>
    <property type="match status" value="1"/>
</dbReference>
<evidence type="ECO:0000256" key="5">
    <source>
        <dbReference type="ARBA" id="ARBA00023242"/>
    </source>
</evidence>
<dbReference type="InterPro" id="IPR046347">
    <property type="entry name" value="bZIP_sf"/>
</dbReference>
<name>A0A0D2C468_9EURO</name>
<evidence type="ECO:0000256" key="3">
    <source>
        <dbReference type="ARBA" id="ARBA00023125"/>
    </source>
</evidence>
<dbReference type="GeneID" id="27348305"/>
<evidence type="ECO:0000256" key="4">
    <source>
        <dbReference type="ARBA" id="ARBA00023163"/>
    </source>
</evidence>
<gene>
    <name evidence="8" type="ORF">PV07_09111</name>
</gene>
<sequence length="221" mass="25022">MHYMATDIHYLFFDIFVSTHDTPENNVADDSMNGHRIQETNLPTGIEALRQSGIAHIGAITTEPPYSGAPATHLLQPLSPPRYNNLDAHFYSSLSPSDTGHDPQQTPGRLDYYMQSPDHVADMAAKEERRKRNTAASARFRMKKKQREQALERKMSQVQDKNAKLEEKVNQLEMENKWLKDLITEKNKRPASEYGEHDDDDLEALAHGRIVNGTSGTRHAG</sequence>
<evidence type="ECO:0000256" key="1">
    <source>
        <dbReference type="ARBA" id="ARBA00004123"/>
    </source>
</evidence>
<dbReference type="Proteomes" id="UP000054466">
    <property type="component" value="Unassembled WGS sequence"/>
</dbReference>
<organism evidence="8 9">
    <name type="scientific">Cladophialophora immunda</name>
    <dbReference type="NCBI Taxonomy" id="569365"/>
    <lineage>
        <taxon>Eukaryota</taxon>
        <taxon>Fungi</taxon>
        <taxon>Dikarya</taxon>
        <taxon>Ascomycota</taxon>
        <taxon>Pezizomycotina</taxon>
        <taxon>Eurotiomycetes</taxon>
        <taxon>Chaetothyriomycetidae</taxon>
        <taxon>Chaetothyriales</taxon>
        <taxon>Herpotrichiellaceae</taxon>
        <taxon>Cladophialophora</taxon>
    </lineage>
</organism>
<feature type="compositionally biased region" description="Polar residues" evidence="6">
    <location>
        <begin position="212"/>
        <end position="221"/>
    </location>
</feature>
<keyword evidence="3" id="KW-0238">DNA-binding</keyword>
<dbReference type="Gene3D" id="1.20.5.170">
    <property type="match status" value="1"/>
</dbReference>
<dbReference type="VEuPathDB" id="FungiDB:PV07_09111"/>
<evidence type="ECO:0000256" key="6">
    <source>
        <dbReference type="SAM" id="MobiDB-lite"/>
    </source>
</evidence>
<keyword evidence="9" id="KW-1185">Reference proteome</keyword>
<dbReference type="FunFam" id="1.20.5.170:FF:000075">
    <property type="entry name" value="BZIP transcription factor (MetR)"/>
    <property type="match status" value="1"/>
</dbReference>
<accession>A0A0D2C468</accession>
<dbReference type="PANTHER" id="PTHR13044:SF14">
    <property type="entry name" value="CRYPTOCEPHAL, ISOFORM A"/>
    <property type="match status" value="1"/>
</dbReference>
<dbReference type="STRING" id="569365.A0A0D2C468"/>
<keyword evidence="2" id="KW-0805">Transcription regulation</keyword>
<dbReference type="GO" id="GO:0001228">
    <property type="term" value="F:DNA-binding transcription activator activity, RNA polymerase II-specific"/>
    <property type="evidence" value="ECO:0007669"/>
    <property type="project" value="TreeGrafter"/>
</dbReference>
<dbReference type="SMART" id="SM00338">
    <property type="entry name" value="BRLZ"/>
    <property type="match status" value="1"/>
</dbReference>
<proteinExistence type="predicted"/>
<dbReference type="AlphaFoldDB" id="A0A0D2C468"/>
<evidence type="ECO:0000313" key="9">
    <source>
        <dbReference type="Proteomes" id="UP000054466"/>
    </source>
</evidence>
<dbReference type="InterPro" id="IPR004827">
    <property type="entry name" value="bZIP"/>
</dbReference>
<dbReference type="PROSITE" id="PS50217">
    <property type="entry name" value="BZIP"/>
    <property type="match status" value="1"/>
</dbReference>
<dbReference type="GO" id="GO:0005634">
    <property type="term" value="C:nucleus"/>
    <property type="evidence" value="ECO:0007669"/>
    <property type="project" value="UniProtKB-SubCell"/>
</dbReference>
<comment type="subcellular location">
    <subcellularLocation>
        <location evidence="1">Nucleus</location>
    </subcellularLocation>
</comment>
<evidence type="ECO:0000313" key="8">
    <source>
        <dbReference type="EMBL" id="KIW25978.1"/>
    </source>
</evidence>
<evidence type="ECO:0000256" key="2">
    <source>
        <dbReference type="ARBA" id="ARBA00023015"/>
    </source>
</evidence>